<dbReference type="InterPro" id="IPR036812">
    <property type="entry name" value="NAD(P)_OxRdtase_dom_sf"/>
</dbReference>
<dbReference type="PANTHER" id="PTHR43364:SF2">
    <property type="entry name" value="ARYL-ALCOHOL DEHYDROGENASE AAD10-RELATED"/>
    <property type="match status" value="1"/>
</dbReference>
<comment type="caution">
    <text evidence="5">The sequence shown here is derived from an EMBL/GenBank/DDBJ whole genome shotgun (WGS) entry which is preliminary data.</text>
</comment>
<gene>
    <name evidence="5" type="ORF">HMN09_01241400</name>
</gene>
<comment type="similarity">
    <text evidence="2">Belongs to the aldo/keto reductase family. Aldo/keto reductase 2 subfamily.</text>
</comment>
<feature type="compositionally biased region" description="Low complexity" evidence="3">
    <location>
        <begin position="39"/>
        <end position="53"/>
    </location>
</feature>
<evidence type="ECO:0000256" key="3">
    <source>
        <dbReference type="SAM" id="MobiDB-lite"/>
    </source>
</evidence>
<sequence length="609" mass="66268">MGQTPRQYSPCNGGGSVKAEAKLTLFHALSVAAPTQQASNSPSSLRRLSSSSRQPTNKLPSNCTLRPFDSPSNGSPLVIGTDAASRAFKSHPRGLGHKRAGEDGSAQRSLAGLPGMCRLVLVSPSDSLLKARKSLAISEKTEARLTSVRRRGAFKLVSSYPFPSKPTKLTLASFRRFKSSLAILVPLALTSKLCFKFSLSLARTSKLVWALKSRDAGLEWLQIAWTGMDGTGRGRPSSGTTASLSPNAGIHVSPIQLGAANIGDKWASMGWGAMDKESSFKLLDAYVENGGNFIDTANGYQDETSEAFIGEWMETRGIRDQLVVATKLQYSSNFKRGQSGFLNQASYSGNNLKSMTISVEASLKKLRTSYIDLFYAHYWDWDASVEEVMNGLHNLVVQGKVLYLGISDAPAWVVAQANQYAKDHGKTPFAVYQGRWNVMERAFEREILPMARAHGLALAPWDVLAAGKFRTDAEEQARRDSGEKGRTAFDPNWERNENEIKVSHALEKVAGEVGAKSIQAVAIAYVMHKAPYVFPIIGGRKIEHLLANVEALDIALSPEQIAFLEGTLPFDVGFPGVFIGDGTSQQFLSISAGIFVPQPRLQPLRPTRD</sequence>
<dbReference type="OrthoDB" id="48988at2759"/>
<dbReference type="Pfam" id="PF00248">
    <property type="entry name" value="Aldo_ket_red"/>
    <property type="match status" value="1"/>
</dbReference>
<dbReference type="SUPFAM" id="SSF51430">
    <property type="entry name" value="NAD(P)-linked oxidoreductase"/>
    <property type="match status" value="1"/>
</dbReference>
<organism evidence="5 6">
    <name type="scientific">Mycena chlorophos</name>
    <name type="common">Agaric fungus</name>
    <name type="synonym">Agaricus chlorophos</name>
    <dbReference type="NCBI Taxonomy" id="658473"/>
    <lineage>
        <taxon>Eukaryota</taxon>
        <taxon>Fungi</taxon>
        <taxon>Dikarya</taxon>
        <taxon>Basidiomycota</taxon>
        <taxon>Agaricomycotina</taxon>
        <taxon>Agaricomycetes</taxon>
        <taxon>Agaricomycetidae</taxon>
        <taxon>Agaricales</taxon>
        <taxon>Marasmiineae</taxon>
        <taxon>Mycenaceae</taxon>
        <taxon>Mycena</taxon>
    </lineage>
</organism>
<protein>
    <submittedName>
        <fullName evidence="5">Aldo-ket-red domain-containing protein</fullName>
    </submittedName>
</protein>
<evidence type="ECO:0000313" key="6">
    <source>
        <dbReference type="Proteomes" id="UP000613580"/>
    </source>
</evidence>
<name>A0A8H6VVN5_MYCCL</name>
<dbReference type="AlphaFoldDB" id="A0A8H6VVN5"/>
<dbReference type="GO" id="GO:0016491">
    <property type="term" value="F:oxidoreductase activity"/>
    <property type="evidence" value="ECO:0007669"/>
    <property type="project" value="UniProtKB-KW"/>
</dbReference>
<evidence type="ECO:0000259" key="4">
    <source>
        <dbReference type="Pfam" id="PF00248"/>
    </source>
</evidence>
<reference evidence="5" key="1">
    <citation type="submission" date="2020-05" db="EMBL/GenBank/DDBJ databases">
        <title>Mycena genomes resolve the evolution of fungal bioluminescence.</title>
        <authorList>
            <person name="Tsai I.J."/>
        </authorList>
    </citation>
    <scope>NUCLEOTIDE SEQUENCE</scope>
    <source>
        <strain evidence="5">110903Hualien_Pintung</strain>
    </source>
</reference>
<dbReference type="InterPro" id="IPR050523">
    <property type="entry name" value="AKR_Detox_Biosynth"/>
</dbReference>
<dbReference type="InterPro" id="IPR023210">
    <property type="entry name" value="NADP_OxRdtase_dom"/>
</dbReference>
<dbReference type="Gene3D" id="3.20.20.100">
    <property type="entry name" value="NADP-dependent oxidoreductase domain"/>
    <property type="match status" value="1"/>
</dbReference>
<feature type="compositionally biased region" description="Polar residues" evidence="3">
    <location>
        <begin position="54"/>
        <end position="75"/>
    </location>
</feature>
<dbReference type="Proteomes" id="UP000613580">
    <property type="component" value="Unassembled WGS sequence"/>
</dbReference>
<keyword evidence="6" id="KW-1185">Reference proteome</keyword>
<evidence type="ECO:0000313" key="5">
    <source>
        <dbReference type="EMBL" id="KAF7291813.1"/>
    </source>
</evidence>
<evidence type="ECO:0000256" key="1">
    <source>
        <dbReference type="ARBA" id="ARBA00023002"/>
    </source>
</evidence>
<feature type="region of interest" description="Disordered" evidence="3">
    <location>
        <begin position="33"/>
        <end position="76"/>
    </location>
</feature>
<dbReference type="EMBL" id="JACAZE010000023">
    <property type="protein sequence ID" value="KAF7291813.1"/>
    <property type="molecule type" value="Genomic_DNA"/>
</dbReference>
<dbReference type="PANTHER" id="PTHR43364">
    <property type="entry name" value="NADH-SPECIFIC METHYLGLYOXAL REDUCTASE-RELATED"/>
    <property type="match status" value="1"/>
</dbReference>
<accession>A0A8H6VVN5</accession>
<keyword evidence="1" id="KW-0560">Oxidoreductase</keyword>
<evidence type="ECO:0000256" key="2">
    <source>
        <dbReference type="ARBA" id="ARBA00038157"/>
    </source>
</evidence>
<feature type="domain" description="NADP-dependent oxidoreductase" evidence="4">
    <location>
        <begin position="254"/>
        <end position="565"/>
    </location>
</feature>
<proteinExistence type="inferred from homology"/>